<keyword evidence="3" id="KW-1185">Reference proteome</keyword>
<evidence type="ECO:0000259" key="1">
    <source>
        <dbReference type="Pfam" id="PF05699"/>
    </source>
</evidence>
<gene>
    <name evidence="2" type="ORF">Dsin_016965</name>
</gene>
<sequence>MTLPDDTTDPRAKCKFFPKDYATSRHGTGHLRRHMDKCMPAYGQVDTTTQTQLQRHPDRFGGVVMQPSAEPETQPMQTNWSILKRRKKSLSSSSTQRSAASSGAELNGYLVAQFDVCEDTAKFDLLLWWKTYSYRYPVMSHMARDILVIPVSTVSSKQAFSTSGRIIEPRRSCLTPEMVEVLTCVRDWEHSRKRLQNETVNEEFIQNFSNLFVDESSGSN</sequence>
<dbReference type="InterPro" id="IPR012337">
    <property type="entry name" value="RNaseH-like_sf"/>
</dbReference>
<dbReference type="SUPFAM" id="SSF53098">
    <property type="entry name" value="Ribonuclease H-like"/>
    <property type="match status" value="1"/>
</dbReference>
<dbReference type="PANTHER" id="PTHR23272">
    <property type="entry name" value="BED FINGER-RELATED"/>
    <property type="match status" value="1"/>
</dbReference>
<dbReference type="PANTHER" id="PTHR23272:SF180">
    <property type="entry name" value="TF-B3 DOMAIN-CONTAINING PROTEIN"/>
    <property type="match status" value="1"/>
</dbReference>
<evidence type="ECO:0000313" key="3">
    <source>
        <dbReference type="Proteomes" id="UP001281410"/>
    </source>
</evidence>
<feature type="domain" description="HAT C-terminal dimerisation" evidence="1">
    <location>
        <begin position="108"/>
        <end position="188"/>
    </location>
</feature>
<protein>
    <recommendedName>
        <fullName evidence="1">HAT C-terminal dimerisation domain-containing protein</fullName>
    </recommendedName>
</protein>
<proteinExistence type="predicted"/>
<comment type="caution">
    <text evidence="2">The sequence shown here is derived from an EMBL/GenBank/DDBJ whole genome shotgun (WGS) entry which is preliminary data.</text>
</comment>
<organism evidence="2 3">
    <name type="scientific">Dipteronia sinensis</name>
    <dbReference type="NCBI Taxonomy" id="43782"/>
    <lineage>
        <taxon>Eukaryota</taxon>
        <taxon>Viridiplantae</taxon>
        <taxon>Streptophyta</taxon>
        <taxon>Embryophyta</taxon>
        <taxon>Tracheophyta</taxon>
        <taxon>Spermatophyta</taxon>
        <taxon>Magnoliopsida</taxon>
        <taxon>eudicotyledons</taxon>
        <taxon>Gunneridae</taxon>
        <taxon>Pentapetalae</taxon>
        <taxon>rosids</taxon>
        <taxon>malvids</taxon>
        <taxon>Sapindales</taxon>
        <taxon>Sapindaceae</taxon>
        <taxon>Hippocastanoideae</taxon>
        <taxon>Acereae</taxon>
        <taxon>Dipteronia</taxon>
    </lineage>
</organism>
<dbReference type="Pfam" id="PF05699">
    <property type="entry name" value="Dimer_Tnp_hAT"/>
    <property type="match status" value="1"/>
</dbReference>
<reference evidence="2" key="1">
    <citation type="journal article" date="2023" name="Plant J.">
        <title>Genome sequences and population genomics provide insights into the demographic history, inbreeding, and mutation load of two 'living fossil' tree species of Dipteronia.</title>
        <authorList>
            <person name="Feng Y."/>
            <person name="Comes H.P."/>
            <person name="Chen J."/>
            <person name="Zhu S."/>
            <person name="Lu R."/>
            <person name="Zhang X."/>
            <person name="Li P."/>
            <person name="Qiu J."/>
            <person name="Olsen K.M."/>
            <person name="Qiu Y."/>
        </authorList>
    </citation>
    <scope>NUCLEOTIDE SEQUENCE</scope>
    <source>
        <strain evidence="2">NBL</strain>
    </source>
</reference>
<dbReference type="Proteomes" id="UP001281410">
    <property type="component" value="Unassembled WGS sequence"/>
</dbReference>
<evidence type="ECO:0000313" key="2">
    <source>
        <dbReference type="EMBL" id="KAK3212259.1"/>
    </source>
</evidence>
<name>A0AAE0AE75_9ROSI</name>
<dbReference type="GO" id="GO:0046983">
    <property type="term" value="F:protein dimerization activity"/>
    <property type="evidence" value="ECO:0007669"/>
    <property type="project" value="InterPro"/>
</dbReference>
<accession>A0AAE0AE75</accession>
<dbReference type="EMBL" id="JANJYJ010000005">
    <property type="protein sequence ID" value="KAK3212259.1"/>
    <property type="molecule type" value="Genomic_DNA"/>
</dbReference>
<dbReference type="AlphaFoldDB" id="A0AAE0AE75"/>
<dbReference type="InterPro" id="IPR008906">
    <property type="entry name" value="HATC_C_dom"/>
</dbReference>